<dbReference type="Pfam" id="PF01408">
    <property type="entry name" value="GFO_IDH_MocA"/>
    <property type="match status" value="1"/>
</dbReference>
<dbReference type="AlphaFoldDB" id="A0A1G5PPK3"/>
<dbReference type="PANTHER" id="PTHR43377">
    <property type="entry name" value="BILIVERDIN REDUCTASE A"/>
    <property type="match status" value="1"/>
</dbReference>
<dbReference type="RefSeq" id="WP_074524798.1">
    <property type="nucleotide sequence ID" value="NZ_CAWQXX010000035.1"/>
</dbReference>
<name>A0A1G5PPK3_PHOLU</name>
<dbReference type="Pfam" id="PF02894">
    <property type="entry name" value="GFO_IDH_MocA_C"/>
    <property type="match status" value="1"/>
</dbReference>
<dbReference type="InterPro" id="IPR036291">
    <property type="entry name" value="NAD(P)-bd_dom_sf"/>
</dbReference>
<dbReference type="SUPFAM" id="SSF55347">
    <property type="entry name" value="Glyceraldehyde-3-phosphate dehydrogenase-like, C-terminal domain"/>
    <property type="match status" value="1"/>
</dbReference>
<dbReference type="PANTHER" id="PTHR43377:SF1">
    <property type="entry name" value="BILIVERDIN REDUCTASE A"/>
    <property type="match status" value="1"/>
</dbReference>
<dbReference type="InterPro" id="IPR004104">
    <property type="entry name" value="Gfo/Idh/MocA-like_OxRdtase_C"/>
</dbReference>
<accession>A0A1G5PPK3</accession>
<proteinExistence type="predicted"/>
<dbReference type="GO" id="GO:0000166">
    <property type="term" value="F:nucleotide binding"/>
    <property type="evidence" value="ECO:0007669"/>
    <property type="project" value="InterPro"/>
</dbReference>
<protein>
    <submittedName>
        <fullName evidence="3">Predicted dehydrogenase</fullName>
    </submittedName>
</protein>
<sequence>MKKSNILIVGCGYAADFYVSNLNDYDCLNIVGCVDRDSNRLEAFSNYHGFDAYSSVSDVLENVNVDILLNLTNPEEHYNVSLEAVANGISVYSEKPFTMDITESRKLVEVAKNNNCIITSAPSLLLNPPIIKVIEILSSGEIGEIRLIKSAIHEGPVHKMNFGSWISPSGAPWPAKNEFEVGCGFEHGSYVIDLILALMGTPDSMSYSSALIYPDKEVTDSPAPDWIDLTLEYCDSRRAKIELSIVESEDHSFRIIGDEGEIIVEDLWMANSPIILRKNKEDKIDRPPEHFSLRKTLHPYKIDRRYDDTHFIDQATGVLDLAISLNYKLEPLLDIKRSLESINIIETIMTNSKFRPLTKMNETLLDIELFSSRIRRFFL</sequence>
<dbReference type="InterPro" id="IPR000683">
    <property type="entry name" value="Gfo/Idh/MocA-like_OxRdtase_N"/>
</dbReference>
<dbReference type="OrthoDB" id="9781031at2"/>
<dbReference type="SUPFAM" id="SSF51735">
    <property type="entry name" value="NAD(P)-binding Rossmann-fold domains"/>
    <property type="match status" value="1"/>
</dbReference>
<dbReference type="Gene3D" id="3.40.50.720">
    <property type="entry name" value="NAD(P)-binding Rossmann-like Domain"/>
    <property type="match status" value="1"/>
</dbReference>
<feature type="domain" description="Gfo/Idh/MocA-like oxidoreductase C-terminal" evidence="2">
    <location>
        <begin position="135"/>
        <end position="350"/>
    </location>
</feature>
<organism evidence="3 4">
    <name type="scientific">Photorhabdus luminescens</name>
    <name type="common">Xenorhabdus luminescens</name>
    <dbReference type="NCBI Taxonomy" id="29488"/>
    <lineage>
        <taxon>Bacteria</taxon>
        <taxon>Pseudomonadati</taxon>
        <taxon>Pseudomonadota</taxon>
        <taxon>Gammaproteobacteria</taxon>
        <taxon>Enterobacterales</taxon>
        <taxon>Morganellaceae</taxon>
        <taxon>Photorhabdus</taxon>
    </lineage>
</organism>
<evidence type="ECO:0000259" key="2">
    <source>
        <dbReference type="Pfam" id="PF02894"/>
    </source>
</evidence>
<gene>
    <name evidence="3" type="ORF">SAMN02982990_00107</name>
</gene>
<dbReference type="Proteomes" id="UP000183223">
    <property type="component" value="Unassembled WGS sequence"/>
</dbReference>
<evidence type="ECO:0000313" key="4">
    <source>
        <dbReference type="Proteomes" id="UP000183223"/>
    </source>
</evidence>
<evidence type="ECO:0000313" key="3">
    <source>
        <dbReference type="EMBL" id="SCZ51382.1"/>
    </source>
</evidence>
<keyword evidence="4" id="KW-1185">Reference proteome</keyword>
<reference evidence="4" key="1">
    <citation type="submission" date="2016-10" db="EMBL/GenBank/DDBJ databases">
        <authorList>
            <person name="Varghese N."/>
            <person name="Submissions S."/>
        </authorList>
    </citation>
    <scope>NUCLEOTIDE SEQUENCE [LARGE SCALE GENOMIC DNA]</scope>
    <source>
        <strain evidence="4">ATCC 29999</strain>
    </source>
</reference>
<dbReference type="InterPro" id="IPR051450">
    <property type="entry name" value="Gfo/Idh/MocA_Oxidoreductases"/>
</dbReference>
<dbReference type="EMBL" id="FMWJ01000001">
    <property type="protein sequence ID" value="SCZ51382.1"/>
    <property type="molecule type" value="Genomic_DNA"/>
</dbReference>
<dbReference type="Gene3D" id="3.30.360.10">
    <property type="entry name" value="Dihydrodipicolinate Reductase, domain 2"/>
    <property type="match status" value="1"/>
</dbReference>
<feature type="domain" description="Gfo/Idh/MocA-like oxidoreductase N-terminal" evidence="1">
    <location>
        <begin position="5"/>
        <end position="119"/>
    </location>
</feature>
<evidence type="ECO:0000259" key="1">
    <source>
        <dbReference type="Pfam" id="PF01408"/>
    </source>
</evidence>